<feature type="non-terminal residue" evidence="3">
    <location>
        <position position="371"/>
    </location>
</feature>
<dbReference type="SUPFAM" id="SSF69848">
    <property type="entry name" value="LCCL domain"/>
    <property type="match status" value="1"/>
</dbReference>
<dbReference type="Pfam" id="PF03815">
    <property type="entry name" value="LCCL"/>
    <property type="match status" value="1"/>
</dbReference>
<dbReference type="Gene3D" id="2.170.130.20">
    <property type="entry name" value="LCCL-like domain"/>
    <property type="match status" value="1"/>
</dbReference>
<gene>
    <name evidence="3" type="ORF">MHBO_003439</name>
</gene>
<reference evidence="3 4" key="1">
    <citation type="journal article" date="2024" name="BMC Biol.">
        <title>Comparative genomics of Ascetosporea gives new insight into the evolutionary basis for animal parasitism in Rhizaria.</title>
        <authorList>
            <person name="Hiltunen Thoren M."/>
            <person name="Onut-Brannstrom I."/>
            <person name="Alfjorden A."/>
            <person name="Peckova H."/>
            <person name="Swords F."/>
            <person name="Hooper C."/>
            <person name="Holzer A.S."/>
            <person name="Bass D."/>
            <person name="Burki F."/>
        </authorList>
    </citation>
    <scope>NUCLEOTIDE SEQUENCE [LARGE SCALE GENOMIC DNA]</scope>
    <source>
        <strain evidence="3">20-A016</strain>
    </source>
</reference>
<dbReference type="Proteomes" id="UP001439008">
    <property type="component" value="Unassembled WGS sequence"/>
</dbReference>
<evidence type="ECO:0000313" key="4">
    <source>
        <dbReference type="Proteomes" id="UP001439008"/>
    </source>
</evidence>
<organism evidence="3 4">
    <name type="scientific">Bonamia ostreae</name>
    <dbReference type="NCBI Taxonomy" id="126728"/>
    <lineage>
        <taxon>Eukaryota</taxon>
        <taxon>Sar</taxon>
        <taxon>Rhizaria</taxon>
        <taxon>Endomyxa</taxon>
        <taxon>Ascetosporea</taxon>
        <taxon>Haplosporida</taxon>
        <taxon>Bonamia</taxon>
    </lineage>
</organism>
<feature type="coiled-coil region" evidence="1">
    <location>
        <begin position="108"/>
        <end position="257"/>
    </location>
</feature>
<dbReference type="InterPro" id="IPR036609">
    <property type="entry name" value="LCCL_sf"/>
</dbReference>
<dbReference type="SMART" id="SM00603">
    <property type="entry name" value="LCCL"/>
    <property type="match status" value="1"/>
</dbReference>
<name>A0ABV2AQV0_9EUKA</name>
<keyword evidence="4" id="KW-1185">Reference proteome</keyword>
<evidence type="ECO:0000259" key="2">
    <source>
        <dbReference type="PROSITE" id="PS50820"/>
    </source>
</evidence>
<accession>A0ABV2AQV0</accession>
<comment type="caution">
    <text evidence="3">The sequence shown here is derived from an EMBL/GenBank/DDBJ whole genome shotgun (WGS) entry which is preliminary data.</text>
</comment>
<proteinExistence type="predicted"/>
<feature type="domain" description="LCCL" evidence="2">
    <location>
        <begin position="8"/>
        <end position="103"/>
    </location>
</feature>
<dbReference type="PROSITE" id="PS50820">
    <property type="entry name" value="LCCL"/>
    <property type="match status" value="1"/>
</dbReference>
<protein>
    <recommendedName>
        <fullName evidence="2">LCCL domain-containing protein</fullName>
    </recommendedName>
</protein>
<evidence type="ECO:0000313" key="3">
    <source>
        <dbReference type="EMBL" id="MES1921909.1"/>
    </source>
</evidence>
<dbReference type="EMBL" id="JBDODL010001924">
    <property type="protein sequence ID" value="MES1921909.1"/>
    <property type="molecule type" value="Genomic_DNA"/>
</dbReference>
<dbReference type="InterPro" id="IPR004043">
    <property type="entry name" value="LCCL"/>
</dbReference>
<sequence>MSKIKLINEIDITCNIAFLDICTDVTQFYLLCCTGHQYPNYPCFGSTETGYAQHSSICRAALNSGVKCGQQFFAFYVGESCRFDASSNNNSNSFAYEEWSKAFKIKEVKELFSEHSRLKQTVDELNKDKSVNEEKIRNLEFELEGYLMEKETAEALSDQINNKMRTAQNEIKVLKRKNTELGEDLKEAKKYPKEEFEKLKDERKVFLRRLGTAQTEKIELKSENAALKAKLAIFAKKKKIEKEENLLKTKLLNFEKELLTYQVSSGFHDLGQMAEKTIKEFCGEKESQNETGKKDNAISDMKKIFSVLGSLQIDVQNLDLELILDKNRKFYGIKKVMEELKNLVKSPSWECDKVITEEFNNTIKDFESNFG</sequence>
<keyword evidence="1" id="KW-0175">Coiled coil</keyword>
<evidence type="ECO:0000256" key="1">
    <source>
        <dbReference type="SAM" id="Coils"/>
    </source>
</evidence>